<dbReference type="Proteomes" id="UP000033103">
    <property type="component" value="Chromosome"/>
</dbReference>
<accession>A0A0E3UU57</accession>
<dbReference type="InterPro" id="IPR050300">
    <property type="entry name" value="GDXG_lipolytic_enzyme"/>
</dbReference>
<dbReference type="PANTHER" id="PTHR48081">
    <property type="entry name" value="AB HYDROLASE SUPERFAMILY PROTEIN C4A8.06C"/>
    <property type="match status" value="1"/>
</dbReference>
<dbReference type="Gene3D" id="3.40.50.1820">
    <property type="entry name" value="alpha/beta hydrolase"/>
    <property type="match status" value="1"/>
</dbReference>
<dbReference type="InterPro" id="IPR013094">
    <property type="entry name" value="AB_hydrolase_3"/>
</dbReference>
<organism evidence="3 4">
    <name type="scientific">Sneathia vaginalis</name>
    <dbReference type="NCBI Taxonomy" id="187101"/>
    <lineage>
        <taxon>Bacteria</taxon>
        <taxon>Fusobacteriati</taxon>
        <taxon>Fusobacteriota</taxon>
        <taxon>Fusobacteriia</taxon>
        <taxon>Fusobacteriales</taxon>
        <taxon>Leptotrichiaceae</taxon>
        <taxon>Sneathia</taxon>
    </lineage>
</organism>
<evidence type="ECO:0000256" key="1">
    <source>
        <dbReference type="ARBA" id="ARBA00022801"/>
    </source>
</evidence>
<dbReference type="SUPFAM" id="SSF53474">
    <property type="entry name" value="alpha/beta-Hydrolases"/>
    <property type="match status" value="1"/>
</dbReference>
<dbReference type="KEGG" id="sns:VC03_05575"/>
<dbReference type="PATRIC" id="fig|1069640.6.peg.1106"/>
<reference evidence="3 4" key="1">
    <citation type="journal article" date="2012" name="BMC Genomics">
        <title>Genomic sequence analysis and characterization of Sneathia amnii sp. nov.</title>
        <authorList>
            <consortium name="Vaginal Microbiome Consortium (additional members)"/>
            <person name="Harwich M.D.Jr."/>
            <person name="Serrano M.G."/>
            <person name="Fettweis J.M."/>
            <person name="Alves J.M."/>
            <person name="Reimers M.A."/>
            <person name="Buck G.A."/>
            <person name="Jefferson K.K."/>
        </authorList>
    </citation>
    <scope>NUCLEOTIDE SEQUENCE [LARGE SCALE GENOMIC DNA]</scope>
    <source>
        <strain evidence="3 4">SN35</strain>
    </source>
</reference>
<dbReference type="PANTHER" id="PTHR48081:SF8">
    <property type="entry name" value="ALPHA_BETA HYDROLASE FOLD-3 DOMAIN-CONTAINING PROTEIN-RELATED"/>
    <property type="match status" value="1"/>
</dbReference>
<gene>
    <name evidence="3" type="ORF">VC03_05575</name>
</gene>
<evidence type="ECO:0000313" key="3">
    <source>
        <dbReference type="EMBL" id="AKC95944.1"/>
    </source>
</evidence>
<dbReference type="HOGENOM" id="CLU_012494_13_1_0"/>
<protein>
    <recommendedName>
        <fullName evidence="2">Alpha/beta hydrolase fold-3 domain-containing protein</fullName>
    </recommendedName>
</protein>
<dbReference type="GO" id="GO:0016787">
    <property type="term" value="F:hydrolase activity"/>
    <property type="evidence" value="ECO:0007669"/>
    <property type="project" value="UniProtKB-KW"/>
</dbReference>
<feature type="domain" description="Alpha/beta hydrolase fold-3" evidence="2">
    <location>
        <begin position="82"/>
        <end position="284"/>
    </location>
</feature>
<keyword evidence="1" id="KW-0378">Hydrolase</keyword>
<evidence type="ECO:0000313" key="4">
    <source>
        <dbReference type="Proteomes" id="UP000033103"/>
    </source>
</evidence>
<dbReference type="STRING" id="187101.VC03_05575"/>
<name>A0A0E3UU57_9FUSO</name>
<proteinExistence type="predicted"/>
<dbReference type="RefSeq" id="WP_046329048.1">
    <property type="nucleotide sequence ID" value="NZ_CP011280.1"/>
</dbReference>
<dbReference type="EMBL" id="CP011280">
    <property type="protein sequence ID" value="AKC95944.1"/>
    <property type="molecule type" value="Genomic_DNA"/>
</dbReference>
<dbReference type="Pfam" id="PF07859">
    <property type="entry name" value="Abhydrolase_3"/>
    <property type="match status" value="1"/>
</dbReference>
<evidence type="ECO:0000259" key="2">
    <source>
        <dbReference type="Pfam" id="PF07859"/>
    </source>
</evidence>
<keyword evidence="4" id="KW-1185">Reference proteome</keyword>
<dbReference type="InterPro" id="IPR029058">
    <property type="entry name" value="AB_hydrolase_fold"/>
</dbReference>
<dbReference type="OrthoDB" id="9815425at2"/>
<sequence>MIKKIFLIIFLNFTLLSCSILKITDILINNVITNKEKVIDIYDTVDKLINTVDYKPGYSINAYKFRNTVFYRYRKKDSKNALVYVHGGAFRVEYIKSAYFKFNERILENTKNSNYEILLVDYKGKKYPSQSIEVNNVVDYALNHYDKIVIMGDSSGGNLILSTLLKRRDENKPLIDGIVLLSPFTDLSNKVKSRVNKFDDDILFGVSWHPRYLNNNPYVSEVKDLTNPYVSPVYGDYYNFPKTLIHYGANEILSDDSILVYNNMIKNRVDARIKGYKNMQHNFQLFNIFKETNDSINKISRFLEEIYNDKRVDDK</sequence>
<dbReference type="AlphaFoldDB" id="A0A0E3UU57"/>
<dbReference type="PROSITE" id="PS51257">
    <property type="entry name" value="PROKAR_LIPOPROTEIN"/>
    <property type="match status" value="1"/>
</dbReference>